<keyword evidence="2" id="KW-1185">Reference proteome</keyword>
<reference evidence="1 2" key="1">
    <citation type="submission" date="2018-02" db="EMBL/GenBank/DDBJ databases">
        <title>The genomes of Aspergillus section Nigri reveals drivers in fungal speciation.</title>
        <authorList>
            <consortium name="DOE Joint Genome Institute"/>
            <person name="Vesth T.C."/>
            <person name="Nybo J."/>
            <person name="Theobald S."/>
            <person name="Brandl J."/>
            <person name="Frisvad J.C."/>
            <person name="Nielsen K.F."/>
            <person name="Lyhne E.K."/>
            <person name="Kogle M.E."/>
            <person name="Kuo A."/>
            <person name="Riley R."/>
            <person name="Clum A."/>
            <person name="Nolan M."/>
            <person name="Lipzen A."/>
            <person name="Salamov A."/>
            <person name="Henrissat B."/>
            <person name="Wiebenga A."/>
            <person name="De vries R.P."/>
            <person name="Grigoriev I.V."/>
            <person name="Mortensen U.H."/>
            <person name="Andersen M.R."/>
            <person name="Baker S.E."/>
        </authorList>
    </citation>
    <scope>NUCLEOTIDE SEQUENCE [LARGE SCALE GENOMIC DNA]</scope>
    <source>
        <strain evidence="1 2">CBS 114.51</strain>
    </source>
</reference>
<name>A0A8T8XA97_ASPJA</name>
<accession>A0A8T8XA97</accession>
<dbReference type="Proteomes" id="UP000249497">
    <property type="component" value="Unassembled WGS sequence"/>
</dbReference>
<proteinExistence type="predicted"/>
<evidence type="ECO:0000313" key="2">
    <source>
        <dbReference type="Proteomes" id="UP000249497"/>
    </source>
</evidence>
<sequence length="162" mass="17041">MGGGLKIRLSARRVPSPAWLQPLMHVPHRLAVAIGGFDRWKLTLRASGLTSCSGSDSTALGRIRSKDTGCGVGVHRRPIATASCICSSPKWVFNCTREGDGGLVNYLGAVEPSPFASPGTQSTAVLHAHPRCDCFRRIGAGADKKLQGLLISCRCTAVSLGS</sequence>
<gene>
    <name evidence="1" type="ORF">BO86DRAFT_213761</name>
</gene>
<dbReference type="GeneID" id="37170557"/>
<dbReference type="RefSeq" id="XP_025531021.1">
    <property type="nucleotide sequence ID" value="XM_025666865.1"/>
</dbReference>
<dbReference type="EMBL" id="KZ824776">
    <property type="protein sequence ID" value="RAH85127.1"/>
    <property type="molecule type" value="Genomic_DNA"/>
</dbReference>
<protein>
    <submittedName>
        <fullName evidence="1">Uncharacterized protein</fullName>
    </submittedName>
</protein>
<evidence type="ECO:0000313" key="1">
    <source>
        <dbReference type="EMBL" id="RAH85127.1"/>
    </source>
</evidence>
<dbReference type="AlphaFoldDB" id="A0A8T8XA97"/>
<organism evidence="1 2">
    <name type="scientific">Aspergillus japonicus CBS 114.51</name>
    <dbReference type="NCBI Taxonomy" id="1448312"/>
    <lineage>
        <taxon>Eukaryota</taxon>
        <taxon>Fungi</taxon>
        <taxon>Dikarya</taxon>
        <taxon>Ascomycota</taxon>
        <taxon>Pezizomycotina</taxon>
        <taxon>Eurotiomycetes</taxon>
        <taxon>Eurotiomycetidae</taxon>
        <taxon>Eurotiales</taxon>
        <taxon>Aspergillaceae</taxon>
        <taxon>Aspergillus</taxon>
        <taxon>Aspergillus subgen. Circumdati</taxon>
    </lineage>
</organism>